<feature type="compositionally biased region" description="Low complexity" evidence="1">
    <location>
        <begin position="465"/>
        <end position="484"/>
    </location>
</feature>
<feature type="region of interest" description="Disordered" evidence="1">
    <location>
        <begin position="222"/>
        <end position="249"/>
    </location>
</feature>
<evidence type="ECO:0000313" key="2">
    <source>
        <dbReference type="EMBL" id="CAH0391638.1"/>
    </source>
</evidence>
<keyword evidence="3" id="KW-1185">Reference proteome</keyword>
<gene>
    <name evidence="2" type="ORF">BEMITA_LOCUS10236</name>
</gene>
<reference evidence="2" key="1">
    <citation type="submission" date="2021-12" db="EMBL/GenBank/DDBJ databases">
        <authorList>
            <person name="King R."/>
        </authorList>
    </citation>
    <scope>NUCLEOTIDE SEQUENCE</scope>
</reference>
<feature type="region of interest" description="Disordered" evidence="1">
    <location>
        <begin position="385"/>
        <end position="407"/>
    </location>
</feature>
<feature type="compositionally biased region" description="Basic residues" evidence="1">
    <location>
        <begin position="22"/>
        <end position="46"/>
    </location>
</feature>
<feature type="compositionally biased region" description="Polar residues" evidence="1">
    <location>
        <begin position="96"/>
        <end position="131"/>
    </location>
</feature>
<feature type="compositionally biased region" description="Basic and acidic residues" evidence="1">
    <location>
        <begin position="431"/>
        <end position="443"/>
    </location>
</feature>
<evidence type="ECO:0000256" key="1">
    <source>
        <dbReference type="SAM" id="MobiDB-lite"/>
    </source>
</evidence>
<accession>A0A9P0F4E1</accession>
<organism evidence="2 3">
    <name type="scientific">Bemisia tabaci</name>
    <name type="common">Sweetpotato whitefly</name>
    <name type="synonym">Aleurodes tabaci</name>
    <dbReference type="NCBI Taxonomy" id="7038"/>
    <lineage>
        <taxon>Eukaryota</taxon>
        <taxon>Metazoa</taxon>
        <taxon>Ecdysozoa</taxon>
        <taxon>Arthropoda</taxon>
        <taxon>Hexapoda</taxon>
        <taxon>Insecta</taxon>
        <taxon>Pterygota</taxon>
        <taxon>Neoptera</taxon>
        <taxon>Paraneoptera</taxon>
        <taxon>Hemiptera</taxon>
        <taxon>Sternorrhyncha</taxon>
        <taxon>Aleyrodoidea</taxon>
        <taxon>Aleyrodidae</taxon>
        <taxon>Aleyrodinae</taxon>
        <taxon>Bemisia</taxon>
    </lineage>
</organism>
<feature type="region of interest" description="Disordered" evidence="1">
    <location>
        <begin position="77"/>
        <end position="166"/>
    </location>
</feature>
<feature type="compositionally biased region" description="Low complexity" evidence="1">
    <location>
        <begin position="345"/>
        <end position="370"/>
    </location>
</feature>
<feature type="compositionally biased region" description="Low complexity" evidence="1">
    <location>
        <begin position="144"/>
        <end position="161"/>
    </location>
</feature>
<dbReference type="AlphaFoldDB" id="A0A9P0F4E1"/>
<sequence>MMTKKMVIDPSEEIDDRSEVKVKKKSKKGKHHHHHHHHHHHRHTKKTPPATILKSEGNDIMKLKVKLNPIIACEKYDKPSKSSSKSRTVGEVVPMYSSNPRLTADSANDSKSNTFNNNAGITNVSNKLSNKTNERRKSTDRSCSKISSSSDISSSTSRLKSGSCNSSKDYDNIAHNSFADDSSQGSRVSEENAELKRAMDVINEDLECQEVASKVADAKVPKVPEKSYRPPSLPQSLPNSTSFTRKSSPTPLIFTTCDSNSSRSKSPLLHPPSSITVSKITAAEKRKLDEDKLLNNNQDLKAADNLRPSLEIMLVNGPKMQSFFNVDSKKDASRLKGNNGQTVKSSISASHSTSVSTSVSSSSSASLSTSPLVRLQKMSINLPSVTVTHSTSTSKTTNTSKTVVQNKNEPCIQAGSIEISLQKENTAPTRIENRDMKKNDGQKKGTVGSTGALDLSPTSQLTRPSVSGASSGTVHTSSSTNHSNITLKRPKVSHRYASSHK</sequence>
<dbReference type="EMBL" id="OU963867">
    <property type="protein sequence ID" value="CAH0391638.1"/>
    <property type="molecule type" value="Genomic_DNA"/>
</dbReference>
<feature type="compositionally biased region" description="Basic and acidic residues" evidence="1">
    <location>
        <begin position="132"/>
        <end position="143"/>
    </location>
</feature>
<feature type="compositionally biased region" description="Basic residues" evidence="1">
    <location>
        <begin position="488"/>
        <end position="501"/>
    </location>
</feature>
<feature type="region of interest" description="Disordered" evidence="1">
    <location>
        <begin position="331"/>
        <end position="370"/>
    </location>
</feature>
<feature type="compositionally biased region" description="Polar residues" evidence="1">
    <location>
        <begin position="234"/>
        <end position="249"/>
    </location>
</feature>
<protein>
    <submittedName>
        <fullName evidence="2">Uncharacterized protein</fullName>
    </submittedName>
</protein>
<feature type="region of interest" description="Disordered" evidence="1">
    <location>
        <begin position="420"/>
        <end position="501"/>
    </location>
</feature>
<name>A0A9P0F4E1_BEMTA</name>
<evidence type="ECO:0000313" key="3">
    <source>
        <dbReference type="Proteomes" id="UP001152759"/>
    </source>
</evidence>
<dbReference type="Proteomes" id="UP001152759">
    <property type="component" value="Chromosome 6"/>
</dbReference>
<feature type="region of interest" description="Disordered" evidence="1">
    <location>
        <begin position="1"/>
        <end position="52"/>
    </location>
</feature>
<proteinExistence type="predicted"/>